<protein>
    <submittedName>
        <fullName evidence="1">Uncharacterized protein</fullName>
    </submittedName>
</protein>
<evidence type="ECO:0000313" key="2">
    <source>
        <dbReference type="Proteomes" id="UP001240984"/>
    </source>
</evidence>
<sequence length="66" mass="7272">MAEDIEHIMTVAESDGLMLMFPNYHADMLPFGESVPPPASPDQYGNTEGFLQSYGRIVVLSLTVIQ</sequence>
<reference evidence="1 2" key="1">
    <citation type="submission" date="2023-07" db="EMBL/GenBank/DDBJ databases">
        <title>Sequencing the genomes of 1000 actinobacteria strains.</title>
        <authorList>
            <person name="Klenk H.-P."/>
        </authorList>
    </citation>
    <scope>NUCLEOTIDE SEQUENCE [LARGE SCALE GENOMIC DNA]</scope>
    <source>
        <strain evidence="1 2">DSM 44710</strain>
    </source>
</reference>
<gene>
    <name evidence="1" type="ORF">J2S43_002968</name>
</gene>
<organism evidence="1 2">
    <name type="scientific">Catenuloplanes nepalensis</name>
    <dbReference type="NCBI Taxonomy" id="587533"/>
    <lineage>
        <taxon>Bacteria</taxon>
        <taxon>Bacillati</taxon>
        <taxon>Actinomycetota</taxon>
        <taxon>Actinomycetes</taxon>
        <taxon>Micromonosporales</taxon>
        <taxon>Micromonosporaceae</taxon>
        <taxon>Catenuloplanes</taxon>
    </lineage>
</organism>
<accession>A0ABT9MSP8</accession>
<dbReference type="Proteomes" id="UP001240984">
    <property type="component" value="Unassembled WGS sequence"/>
</dbReference>
<name>A0ABT9MSP8_9ACTN</name>
<proteinExistence type="predicted"/>
<dbReference type="RefSeq" id="WP_306829595.1">
    <property type="nucleotide sequence ID" value="NZ_JAUSRA010000001.1"/>
</dbReference>
<comment type="caution">
    <text evidence="1">The sequence shown here is derived from an EMBL/GenBank/DDBJ whole genome shotgun (WGS) entry which is preliminary data.</text>
</comment>
<keyword evidence="2" id="KW-1185">Reference proteome</keyword>
<evidence type="ECO:0000313" key="1">
    <source>
        <dbReference type="EMBL" id="MDP9794456.1"/>
    </source>
</evidence>
<dbReference type="EMBL" id="JAUSRA010000001">
    <property type="protein sequence ID" value="MDP9794456.1"/>
    <property type="molecule type" value="Genomic_DNA"/>
</dbReference>